<feature type="compositionally biased region" description="Basic and acidic residues" evidence="1">
    <location>
        <begin position="545"/>
        <end position="569"/>
    </location>
</feature>
<proteinExistence type="predicted"/>
<feature type="compositionally biased region" description="Basic residues" evidence="1">
    <location>
        <begin position="711"/>
        <end position="721"/>
    </location>
</feature>
<dbReference type="PANTHER" id="PTHR31008">
    <property type="entry name" value="COP1-INTERACTING PROTEIN-RELATED"/>
    <property type="match status" value="1"/>
</dbReference>
<feature type="compositionally biased region" description="Low complexity" evidence="1">
    <location>
        <begin position="266"/>
        <end position="278"/>
    </location>
</feature>
<feature type="compositionally biased region" description="Basic and acidic residues" evidence="1">
    <location>
        <begin position="701"/>
        <end position="710"/>
    </location>
</feature>
<feature type="compositionally biased region" description="Polar residues" evidence="1">
    <location>
        <begin position="215"/>
        <end position="236"/>
    </location>
</feature>
<feature type="compositionally biased region" description="Basic and acidic residues" evidence="1">
    <location>
        <begin position="777"/>
        <end position="791"/>
    </location>
</feature>
<dbReference type="PANTHER" id="PTHR31008:SF5">
    <property type="entry name" value="EXPRESSED PROTEIN"/>
    <property type="match status" value="1"/>
</dbReference>
<feature type="compositionally biased region" description="Basic and acidic residues" evidence="1">
    <location>
        <begin position="679"/>
        <end position="688"/>
    </location>
</feature>
<keyword evidence="3" id="KW-1185">Reference proteome</keyword>
<feature type="compositionally biased region" description="Low complexity" evidence="1">
    <location>
        <begin position="290"/>
        <end position="303"/>
    </location>
</feature>
<evidence type="ECO:0000313" key="3">
    <source>
        <dbReference type="Proteomes" id="UP001161247"/>
    </source>
</evidence>
<feature type="region of interest" description="Disordered" evidence="1">
    <location>
        <begin position="953"/>
        <end position="977"/>
    </location>
</feature>
<feature type="region of interest" description="Disordered" evidence="1">
    <location>
        <begin position="866"/>
        <end position="900"/>
    </location>
</feature>
<dbReference type="Proteomes" id="UP001161247">
    <property type="component" value="Chromosome 1"/>
</dbReference>
<evidence type="ECO:0000313" key="2">
    <source>
        <dbReference type="EMBL" id="CAI9091933.1"/>
    </source>
</evidence>
<sequence>MAKGIHDDIPLDYIELQIFPSQNRYDSYIGKGSSSEMVKSETLEPLLLHLPAIKELHAKGYDAKYKLIAPAGASGARWFTKSTLLRFLHVIGSPEVLKGTDAIRNEISQLEDARKFHISLYAGNSSSGDAPNLKAGIGSSSDDSKNELLRAIDLRLTALRGDLAAAFAEVAGARFSNKEMDYLEKFSHHFGAAELRDSLCKLVELNQEKCPAEFQSPNPGNVSSGKSKISSNQETNQNMKPLLTEIPVKYSASPAKAAQVERESSSDCGESSCSSEGEQPSVERSRTMIRCASPRRSASPMRRVQIGRSGSRRSTALTIKSLTHFPRERLFSTRDAGAHDSDEESSEHLPTSAEVNVTRMSVQDAISLFERKQKDQTGESQIKSSTCAAVGTNKAVLRRWSSSAGEKFSQDPVSVEEDHSVSLPSNKLESADLKTGSSEAKTDSDLSSSEDDQALPTEVAQRSGSSEQKSLSPHSFQEENAVPIQTETSRELIDSAEWSRQKEAELNQLFMKMMETKPVKYQTKVSDNRKRQSLPGEQKGGFYDQYKEKRNEKLRKETNGKREEKEKQFRAMQQAIDQRKSEMASANGSEAGRKLNVKGQKPQKTSLQPANQKKDISKPSVVKKASTPLPVTRKSWPSTPSPRPAGTSPAKTPPGVSSAGARPTQRKPLPASSVPRSSPKLERPEPKPKPTKSTQINIKKGVKDVNEKKQQLSKKPTKPTKPKGQSVNVDSATLPKPRATKKSSVVPVESKPFLRKGSRIGSGVGPASRTKASLPPEEAKTDRGDLKKAEENEIVSSTSDHVNELEMNLEPLSNQPDDESNSQTSQHQAEHVEVIDKVTNMASFPSEPALSVEDAEESMISPTAWVETEEQEELPAPCSDNVYENESPRAAAPPVGMPSPRVRHSLSQMLLEESSEPEVIEWGNAENPPALVYQKDEPKGLKRLLKFARKSKTDANSSGWSSPSVFSEGEDDADESKVMSRRSSENLLKKATLHSAAHGTFAQANLGKATAHRLSEKLQEGQSLNTTKVCGLVLLNLVPRGFFYLPSGHDLELLIASNNARALLTAYSGQCRLIDEMGFPSGAEI</sequence>
<gene>
    <name evidence="2" type="ORF">OLC1_LOCUS3732</name>
</gene>
<feature type="region of interest" description="Disordered" evidence="1">
    <location>
        <begin position="254"/>
        <end position="315"/>
    </location>
</feature>
<feature type="compositionally biased region" description="Polar residues" evidence="1">
    <location>
        <begin position="954"/>
        <end position="965"/>
    </location>
</feature>
<feature type="compositionally biased region" description="Polar residues" evidence="1">
    <location>
        <begin position="460"/>
        <end position="475"/>
    </location>
</feature>
<accession>A0AAV1CBL0</accession>
<evidence type="ECO:0000256" key="1">
    <source>
        <dbReference type="SAM" id="MobiDB-lite"/>
    </source>
</evidence>
<dbReference type="EMBL" id="OX459118">
    <property type="protein sequence ID" value="CAI9091933.1"/>
    <property type="molecule type" value="Genomic_DNA"/>
</dbReference>
<feature type="region of interest" description="Disordered" evidence="1">
    <location>
        <begin position="405"/>
        <end position="496"/>
    </location>
</feature>
<protein>
    <submittedName>
        <fullName evidence="2">OLC1v1027054C1</fullName>
    </submittedName>
</protein>
<reference evidence="2" key="1">
    <citation type="submission" date="2023-03" db="EMBL/GenBank/DDBJ databases">
        <authorList>
            <person name="Julca I."/>
        </authorList>
    </citation>
    <scope>NUCLEOTIDE SEQUENCE</scope>
</reference>
<feature type="region of interest" description="Disordered" evidence="1">
    <location>
        <begin position="520"/>
        <end position="829"/>
    </location>
</feature>
<dbReference type="AlphaFoldDB" id="A0AAV1CBL0"/>
<feature type="compositionally biased region" description="Polar residues" evidence="1">
    <location>
        <begin position="602"/>
        <end position="611"/>
    </location>
</feature>
<feature type="region of interest" description="Disordered" evidence="1">
    <location>
        <begin position="211"/>
        <end position="236"/>
    </location>
</feature>
<feature type="compositionally biased region" description="Polar residues" evidence="1">
    <location>
        <begin position="811"/>
        <end position="827"/>
    </location>
</feature>
<name>A0AAV1CBL0_OLDCO</name>
<organism evidence="2 3">
    <name type="scientific">Oldenlandia corymbosa var. corymbosa</name>
    <dbReference type="NCBI Taxonomy" id="529605"/>
    <lineage>
        <taxon>Eukaryota</taxon>
        <taxon>Viridiplantae</taxon>
        <taxon>Streptophyta</taxon>
        <taxon>Embryophyta</taxon>
        <taxon>Tracheophyta</taxon>
        <taxon>Spermatophyta</taxon>
        <taxon>Magnoliopsida</taxon>
        <taxon>eudicotyledons</taxon>
        <taxon>Gunneridae</taxon>
        <taxon>Pentapetalae</taxon>
        <taxon>asterids</taxon>
        <taxon>lamiids</taxon>
        <taxon>Gentianales</taxon>
        <taxon>Rubiaceae</taxon>
        <taxon>Rubioideae</taxon>
        <taxon>Spermacoceae</taxon>
        <taxon>Hedyotis-Oldenlandia complex</taxon>
        <taxon>Oldenlandia</taxon>
    </lineage>
</organism>